<accession>A0A5C5U470</accession>
<dbReference type="PANTHER" id="PTHR34183:SF1">
    <property type="entry name" value="ENDOLYTIC PEPTIDOGLYCAN TRANSGLYCOSYLASE RLPA"/>
    <property type="match status" value="1"/>
</dbReference>
<dbReference type="NCBIfam" id="TIGR00413">
    <property type="entry name" value="rlpA"/>
    <property type="match status" value="1"/>
</dbReference>
<feature type="domain" description="SPOR" evidence="8">
    <location>
        <begin position="366"/>
        <end position="445"/>
    </location>
</feature>
<dbReference type="GO" id="GO:0000270">
    <property type="term" value="P:peptidoglycan metabolic process"/>
    <property type="evidence" value="ECO:0007669"/>
    <property type="project" value="UniProtKB-UniRule"/>
</dbReference>
<dbReference type="GO" id="GO:0005886">
    <property type="term" value="C:plasma membrane"/>
    <property type="evidence" value="ECO:0007669"/>
    <property type="project" value="UniProtKB-SubCell"/>
</dbReference>
<evidence type="ECO:0000256" key="2">
    <source>
        <dbReference type="ARBA" id="ARBA00023239"/>
    </source>
</evidence>
<evidence type="ECO:0000256" key="4">
    <source>
        <dbReference type="HAMAP-Rule" id="MF_02071"/>
    </source>
</evidence>
<keyword evidence="4" id="KW-0449">Lipoprotein</keyword>
<dbReference type="InterPro" id="IPR007730">
    <property type="entry name" value="SPOR-like_dom"/>
</dbReference>
<dbReference type="RefSeq" id="WP_146387970.1">
    <property type="nucleotide sequence ID" value="NZ_VOHK01000004.1"/>
</dbReference>
<dbReference type="Pfam" id="PF03330">
    <property type="entry name" value="DPBB_1"/>
    <property type="match status" value="1"/>
</dbReference>
<dbReference type="Gene3D" id="2.40.40.10">
    <property type="entry name" value="RlpA-like domain"/>
    <property type="match status" value="1"/>
</dbReference>
<feature type="chain" id="PRO_5023473719" description="Endolytic peptidoglycan transglycosylase RlpA" evidence="7">
    <location>
        <begin position="20"/>
        <end position="445"/>
    </location>
</feature>
<keyword evidence="10" id="KW-1185">Reference proteome</keyword>
<dbReference type="Pfam" id="PF05036">
    <property type="entry name" value="SPOR"/>
    <property type="match status" value="1"/>
</dbReference>
<evidence type="ECO:0000313" key="10">
    <source>
        <dbReference type="Proteomes" id="UP000319980"/>
    </source>
</evidence>
<evidence type="ECO:0000256" key="1">
    <source>
        <dbReference type="ARBA" id="ARBA00022729"/>
    </source>
</evidence>
<dbReference type="PROSITE" id="PS51257">
    <property type="entry name" value="PROKAR_LIPOPROTEIN"/>
    <property type="match status" value="1"/>
</dbReference>
<dbReference type="InterPro" id="IPR036908">
    <property type="entry name" value="RlpA-like_sf"/>
</dbReference>
<keyword evidence="4" id="KW-0564">Palmitate</keyword>
<comment type="function">
    <text evidence="4">Lytic transglycosylase with a strong preference for naked glycan strands that lack stem peptides.</text>
</comment>
<keyword evidence="1 7" id="KW-0732">Signal</keyword>
<gene>
    <name evidence="4" type="primary">rlpA</name>
    <name evidence="9" type="ORF">FQY83_11105</name>
</gene>
<dbReference type="SUPFAM" id="SSF110997">
    <property type="entry name" value="Sporulation related repeat"/>
    <property type="match status" value="1"/>
</dbReference>
<evidence type="ECO:0000313" key="9">
    <source>
        <dbReference type="EMBL" id="TWT20275.1"/>
    </source>
</evidence>
<dbReference type="PANTHER" id="PTHR34183">
    <property type="entry name" value="ENDOLYTIC PEPTIDOGLYCAN TRANSGLYCOSYLASE RLPA"/>
    <property type="match status" value="1"/>
</dbReference>
<dbReference type="AlphaFoldDB" id="A0A5C5U470"/>
<dbReference type="EMBL" id="VOHK01000004">
    <property type="protein sequence ID" value="TWT20275.1"/>
    <property type="molecule type" value="Genomic_DNA"/>
</dbReference>
<evidence type="ECO:0000259" key="8">
    <source>
        <dbReference type="PROSITE" id="PS51724"/>
    </source>
</evidence>
<keyword evidence="3 4" id="KW-0961">Cell wall biogenesis/degradation</keyword>
<keyword evidence="2 4" id="KW-0456">Lyase</keyword>
<dbReference type="InterPro" id="IPR036680">
    <property type="entry name" value="SPOR-like_sf"/>
</dbReference>
<sequence length="445" mass="45495">MKRLLPLLVVLLLAACAGAPKKPAPVGGSQVPAAADAGPPPDCSNFKPYPKAQEDLSTRGDYVAGGLYKPGVSDSTPDYLPNVACIPEPVVAFEPRSAYGNRSPYTVLGKSYRVLDSTDGFVETGLASYYGNKFHGRRTSNHEVYDMYAFTAAHKSLPLPSFARVTSLDNGRSVVVRVNDRGPFHEGRVIDLSYAAAVKLDIHRRGTGRVEVRALRPGEAGATLAAAPAPPPAAPSAMDTLVGGLPAVPAATPAATLPAAASGPAVAPAASGGLANHPGYGREEDRFRLVGEDGRVRSADEFDAWMRERQARIQASGAANTAVAATASSAAVPATAPTLAPAPVAATTPAAASAIAPASSAVTGAPAPGSGVTLQVGVFSVRSNAERALAALLGAGIDTARMQDVVTADRTLWRVRVGPVAAAAIAELSSRVSGLGFGMPQVVRE</sequence>
<keyword evidence="4" id="KW-0472">Membrane</keyword>
<dbReference type="GO" id="GO:0042834">
    <property type="term" value="F:peptidoglycan binding"/>
    <property type="evidence" value="ECO:0007669"/>
    <property type="project" value="InterPro"/>
</dbReference>
<feature type="compositionally biased region" description="Low complexity" evidence="6">
    <location>
        <begin position="27"/>
        <end position="37"/>
    </location>
</feature>
<evidence type="ECO:0000256" key="6">
    <source>
        <dbReference type="SAM" id="MobiDB-lite"/>
    </source>
</evidence>
<dbReference type="GO" id="GO:0071555">
    <property type="term" value="P:cell wall organization"/>
    <property type="evidence" value="ECO:0007669"/>
    <property type="project" value="UniProtKB-KW"/>
</dbReference>
<feature type="signal peptide" evidence="7">
    <location>
        <begin position="1"/>
        <end position="19"/>
    </location>
</feature>
<proteinExistence type="inferred from homology"/>
<keyword evidence="4" id="KW-1003">Cell membrane</keyword>
<feature type="region of interest" description="Disordered" evidence="6">
    <location>
        <begin position="27"/>
        <end position="50"/>
    </location>
</feature>
<dbReference type="InterPro" id="IPR009009">
    <property type="entry name" value="RlpA-like_DPBB"/>
</dbReference>
<comment type="caution">
    <text evidence="9">The sequence shown here is derived from an EMBL/GenBank/DDBJ whole genome shotgun (WGS) entry which is preliminary data.</text>
</comment>
<dbReference type="SUPFAM" id="SSF50685">
    <property type="entry name" value="Barwin-like endoglucanases"/>
    <property type="match status" value="1"/>
</dbReference>
<dbReference type="Proteomes" id="UP000319980">
    <property type="component" value="Unassembled WGS sequence"/>
</dbReference>
<comment type="similarity">
    <text evidence="4 5">Belongs to the RlpA family.</text>
</comment>
<dbReference type="InterPro" id="IPR012997">
    <property type="entry name" value="RplA"/>
</dbReference>
<dbReference type="GO" id="GO:0009279">
    <property type="term" value="C:cell outer membrane"/>
    <property type="evidence" value="ECO:0007669"/>
    <property type="project" value="TreeGrafter"/>
</dbReference>
<name>A0A5C5U470_9GAMM</name>
<evidence type="ECO:0000256" key="7">
    <source>
        <dbReference type="SAM" id="SignalP"/>
    </source>
</evidence>
<protein>
    <recommendedName>
        <fullName evidence="4">Endolytic peptidoglycan transglycosylase RlpA</fullName>
        <ecNumber evidence="4">4.2.2.-</ecNumber>
    </recommendedName>
</protein>
<dbReference type="GO" id="GO:0008932">
    <property type="term" value="F:lytic endotransglycosylase activity"/>
    <property type="evidence" value="ECO:0007669"/>
    <property type="project" value="UniProtKB-UniRule"/>
</dbReference>
<evidence type="ECO:0000256" key="5">
    <source>
        <dbReference type="RuleBase" id="RU003495"/>
    </source>
</evidence>
<dbReference type="InterPro" id="IPR034718">
    <property type="entry name" value="RlpA"/>
</dbReference>
<organism evidence="9 10">
    <name type="scientific">Luteimonas marina</name>
    <dbReference type="NCBI Taxonomy" id="488485"/>
    <lineage>
        <taxon>Bacteria</taxon>
        <taxon>Pseudomonadati</taxon>
        <taxon>Pseudomonadota</taxon>
        <taxon>Gammaproteobacteria</taxon>
        <taxon>Lysobacterales</taxon>
        <taxon>Lysobacteraceae</taxon>
        <taxon>Luteimonas</taxon>
    </lineage>
</organism>
<comment type="subcellular location">
    <subcellularLocation>
        <location evidence="4">Cell membrane</location>
        <topology evidence="4">Lipid-anchor</topology>
    </subcellularLocation>
</comment>
<dbReference type="Gene3D" id="3.30.70.1070">
    <property type="entry name" value="Sporulation related repeat"/>
    <property type="match status" value="1"/>
</dbReference>
<dbReference type="PROSITE" id="PS51724">
    <property type="entry name" value="SPOR"/>
    <property type="match status" value="1"/>
</dbReference>
<dbReference type="OrthoDB" id="9779128at2"/>
<dbReference type="FunFam" id="2.40.40.10:FF:000003">
    <property type="entry name" value="Endolytic peptidoglycan transglycosylase RlpA"/>
    <property type="match status" value="1"/>
</dbReference>
<dbReference type="CDD" id="cd22268">
    <property type="entry name" value="DPBB_RlpA-like"/>
    <property type="match status" value="1"/>
</dbReference>
<evidence type="ECO:0000256" key="3">
    <source>
        <dbReference type="ARBA" id="ARBA00023316"/>
    </source>
</evidence>
<dbReference type="EC" id="4.2.2.-" evidence="4"/>
<dbReference type="HAMAP" id="MF_02071">
    <property type="entry name" value="RlpA"/>
    <property type="match status" value="1"/>
</dbReference>
<reference evidence="9 10" key="1">
    <citation type="journal article" date="2008" name="Int. J. Syst. Evol. Microbiol.">
        <title>Luteimonas marina sp. nov., isolated from seawater.</title>
        <authorList>
            <person name="Baik K.S."/>
            <person name="Park S.C."/>
            <person name="Kim M.S."/>
            <person name="Kim E.M."/>
            <person name="Park C."/>
            <person name="Chun J."/>
            <person name="Seong C.N."/>
        </authorList>
    </citation>
    <scope>NUCLEOTIDE SEQUENCE [LARGE SCALE GENOMIC DNA]</scope>
    <source>
        <strain evidence="9 10">FR1330</strain>
    </source>
</reference>